<evidence type="ECO:0000256" key="1">
    <source>
        <dbReference type="ARBA" id="ARBA00023015"/>
    </source>
</evidence>
<dbReference type="PROSITE" id="PS50977">
    <property type="entry name" value="HTH_TETR_2"/>
    <property type="match status" value="1"/>
</dbReference>
<dbReference type="KEGG" id="poz:I0K15_12635"/>
<dbReference type="FunFam" id="1.10.10.60:FF:000141">
    <property type="entry name" value="TetR family transcriptional regulator"/>
    <property type="match status" value="1"/>
</dbReference>
<organism evidence="6 7">
    <name type="scientific">Pontivivens ytuae</name>
    <dbReference type="NCBI Taxonomy" id="2789856"/>
    <lineage>
        <taxon>Bacteria</taxon>
        <taxon>Pseudomonadati</taxon>
        <taxon>Pseudomonadota</taxon>
        <taxon>Alphaproteobacteria</taxon>
        <taxon>Rhodobacterales</taxon>
        <taxon>Paracoccaceae</taxon>
        <taxon>Pontivivens</taxon>
    </lineage>
</organism>
<gene>
    <name evidence="6" type="ORF">I0K15_12635</name>
</gene>
<dbReference type="EMBL" id="CP064942">
    <property type="protein sequence ID" value="QPH52657.1"/>
    <property type="molecule type" value="Genomic_DNA"/>
</dbReference>
<dbReference type="PANTHER" id="PTHR30328:SF54">
    <property type="entry name" value="HTH-TYPE TRANSCRIPTIONAL REPRESSOR SCO4008"/>
    <property type="match status" value="1"/>
</dbReference>
<keyword evidence="3" id="KW-0804">Transcription</keyword>
<keyword evidence="1" id="KW-0805">Transcription regulation</keyword>
<evidence type="ECO:0000259" key="5">
    <source>
        <dbReference type="PROSITE" id="PS50977"/>
    </source>
</evidence>
<dbReference type="Pfam" id="PF16859">
    <property type="entry name" value="TetR_C_11"/>
    <property type="match status" value="1"/>
</dbReference>
<dbReference type="RefSeq" id="WP_196101868.1">
    <property type="nucleotide sequence ID" value="NZ_CP064942.1"/>
</dbReference>
<evidence type="ECO:0000313" key="6">
    <source>
        <dbReference type="EMBL" id="QPH52657.1"/>
    </source>
</evidence>
<protein>
    <submittedName>
        <fullName evidence="6">TetR/AcrR family transcriptional regulator</fullName>
    </submittedName>
</protein>
<accession>A0A7S9QBS9</accession>
<dbReference type="InterPro" id="IPR009057">
    <property type="entry name" value="Homeodomain-like_sf"/>
</dbReference>
<dbReference type="SUPFAM" id="SSF46689">
    <property type="entry name" value="Homeodomain-like"/>
    <property type="match status" value="1"/>
</dbReference>
<dbReference type="Gene3D" id="1.10.10.60">
    <property type="entry name" value="Homeodomain-like"/>
    <property type="match status" value="1"/>
</dbReference>
<dbReference type="PRINTS" id="PR00455">
    <property type="entry name" value="HTHTETR"/>
</dbReference>
<feature type="DNA-binding region" description="H-T-H motif" evidence="4">
    <location>
        <begin position="21"/>
        <end position="40"/>
    </location>
</feature>
<name>A0A7S9QBS9_9RHOB</name>
<dbReference type="Gene3D" id="1.10.357.10">
    <property type="entry name" value="Tetracycline Repressor, domain 2"/>
    <property type="match status" value="1"/>
</dbReference>
<dbReference type="SUPFAM" id="SSF48498">
    <property type="entry name" value="Tetracyclin repressor-like, C-terminal domain"/>
    <property type="match status" value="1"/>
</dbReference>
<dbReference type="GO" id="GO:0003677">
    <property type="term" value="F:DNA binding"/>
    <property type="evidence" value="ECO:0007669"/>
    <property type="project" value="UniProtKB-UniRule"/>
</dbReference>
<dbReference type="InterPro" id="IPR001647">
    <property type="entry name" value="HTH_TetR"/>
</dbReference>
<dbReference type="InterPro" id="IPR036271">
    <property type="entry name" value="Tet_transcr_reg_TetR-rel_C_sf"/>
</dbReference>
<evidence type="ECO:0000313" key="7">
    <source>
        <dbReference type="Proteomes" id="UP000594800"/>
    </source>
</evidence>
<evidence type="ECO:0000256" key="4">
    <source>
        <dbReference type="PROSITE-ProRule" id="PRU00335"/>
    </source>
</evidence>
<dbReference type="AlphaFoldDB" id="A0A7S9QBS9"/>
<keyword evidence="7" id="KW-1185">Reference proteome</keyword>
<keyword evidence="2 4" id="KW-0238">DNA-binding</keyword>
<sequence length="194" mass="21617">MAQILSAALSEFAEMGYEGARLDAIAERAGISKPTIYLYFDNKEALFTEVIENTITRTIREASEAVELADGTTEEALRLILGLAYDHFIDTELMSIMRLLIAEGGRFPELLETYHKVAFTQGRALMQGVLRRGVARGDLRPSPAIETPELVIAPAVFLSIYRMTFNRFAPIDKEEFLGAHLDIILNGIRAEEHA</sequence>
<dbReference type="InterPro" id="IPR050109">
    <property type="entry name" value="HTH-type_TetR-like_transc_reg"/>
</dbReference>
<feature type="domain" description="HTH tetR-type" evidence="5">
    <location>
        <begin position="1"/>
        <end position="58"/>
    </location>
</feature>
<dbReference type="Pfam" id="PF00440">
    <property type="entry name" value="TetR_N"/>
    <property type="match status" value="1"/>
</dbReference>
<dbReference type="PANTHER" id="PTHR30328">
    <property type="entry name" value="TRANSCRIPTIONAL REPRESSOR"/>
    <property type="match status" value="1"/>
</dbReference>
<evidence type="ECO:0000256" key="3">
    <source>
        <dbReference type="ARBA" id="ARBA00023163"/>
    </source>
</evidence>
<evidence type="ECO:0000256" key="2">
    <source>
        <dbReference type="ARBA" id="ARBA00023125"/>
    </source>
</evidence>
<dbReference type="Proteomes" id="UP000594800">
    <property type="component" value="Chromosome"/>
</dbReference>
<dbReference type="InterPro" id="IPR011075">
    <property type="entry name" value="TetR_C"/>
</dbReference>
<proteinExistence type="predicted"/>
<reference evidence="6 7" key="1">
    <citation type="submission" date="2020-11" db="EMBL/GenBank/DDBJ databases">
        <title>Description of Pontivivens ytuae sp. nov. isolated from deep sea sediment of Mariana Trench.</title>
        <authorList>
            <person name="Wang Z."/>
            <person name="Sun Q.-L."/>
            <person name="Xu X.-D."/>
            <person name="Tang Y.-Z."/>
            <person name="Zhang J."/>
        </authorList>
    </citation>
    <scope>NUCLEOTIDE SEQUENCE [LARGE SCALE GENOMIC DNA]</scope>
    <source>
        <strain evidence="6 7">MT2928</strain>
    </source>
</reference>